<gene>
    <name evidence="3" type="ORF">g.1195</name>
</gene>
<organism evidence="3">
    <name type="scientific">Cuerna arida</name>
    <dbReference type="NCBI Taxonomy" id="1464854"/>
    <lineage>
        <taxon>Eukaryota</taxon>
        <taxon>Metazoa</taxon>
        <taxon>Ecdysozoa</taxon>
        <taxon>Arthropoda</taxon>
        <taxon>Hexapoda</taxon>
        <taxon>Insecta</taxon>
        <taxon>Pterygota</taxon>
        <taxon>Neoptera</taxon>
        <taxon>Paraneoptera</taxon>
        <taxon>Hemiptera</taxon>
        <taxon>Auchenorrhyncha</taxon>
        <taxon>Membracoidea</taxon>
        <taxon>Cicadellidae</taxon>
        <taxon>Cicadellinae</taxon>
        <taxon>Proconiini</taxon>
        <taxon>Cuerna</taxon>
    </lineage>
</organism>
<feature type="transmembrane region" description="Helical" evidence="2">
    <location>
        <begin position="20"/>
        <end position="38"/>
    </location>
</feature>
<proteinExistence type="predicted"/>
<evidence type="ECO:0000313" key="3">
    <source>
        <dbReference type="EMBL" id="JAS61283.1"/>
    </source>
</evidence>
<sequence>INIDLFICTRRYHKMYISPSPGPAAALCLAVVLMSISLRPFGASSIPMWEFLTRNEKTETLQSVLEDLVEQLCIQVNSKNSAIVSCDSLLNAAVEKLKALPESALDELDPNQRNAHMIIWNTIINTQNHKYNYDVITSNNIYEEFNNYQDNQKYVYDNKLSHWQDNAGEESQIVESKVRPDSDALPQDSSMRTDPDSSNLFKRLFDKLRTFEDQNSPDAMYEVR</sequence>
<dbReference type="EMBL" id="GECZ01008486">
    <property type="protein sequence ID" value="JAS61283.1"/>
    <property type="molecule type" value="Transcribed_RNA"/>
</dbReference>
<feature type="compositionally biased region" description="Polar residues" evidence="1">
    <location>
        <begin position="187"/>
        <end position="198"/>
    </location>
</feature>
<protein>
    <submittedName>
        <fullName evidence="3">Uncharacterized protein</fullName>
    </submittedName>
</protein>
<dbReference type="AlphaFoldDB" id="A0A1B6GG39"/>
<feature type="non-terminal residue" evidence="3">
    <location>
        <position position="224"/>
    </location>
</feature>
<reference evidence="3" key="1">
    <citation type="submission" date="2015-11" db="EMBL/GenBank/DDBJ databases">
        <title>De novo transcriptome assembly of four potential Pierce s Disease insect vectors from Arizona vineyards.</title>
        <authorList>
            <person name="Tassone E.E."/>
        </authorList>
    </citation>
    <scope>NUCLEOTIDE SEQUENCE</scope>
</reference>
<evidence type="ECO:0000256" key="1">
    <source>
        <dbReference type="SAM" id="MobiDB-lite"/>
    </source>
</evidence>
<keyword evidence="2" id="KW-1133">Transmembrane helix</keyword>
<keyword evidence="2" id="KW-0812">Transmembrane</keyword>
<accession>A0A1B6GG39</accession>
<feature type="non-terminal residue" evidence="3">
    <location>
        <position position="1"/>
    </location>
</feature>
<evidence type="ECO:0000256" key="2">
    <source>
        <dbReference type="SAM" id="Phobius"/>
    </source>
</evidence>
<name>A0A1B6GG39_9HEMI</name>
<feature type="region of interest" description="Disordered" evidence="1">
    <location>
        <begin position="172"/>
        <end position="198"/>
    </location>
</feature>
<keyword evidence="2" id="KW-0472">Membrane</keyword>